<organism evidence="1 2">
    <name type="scientific">Actinocorallia longicatena</name>
    <dbReference type="NCBI Taxonomy" id="111803"/>
    <lineage>
        <taxon>Bacteria</taxon>
        <taxon>Bacillati</taxon>
        <taxon>Actinomycetota</taxon>
        <taxon>Actinomycetes</taxon>
        <taxon>Streptosporangiales</taxon>
        <taxon>Thermomonosporaceae</taxon>
        <taxon>Actinocorallia</taxon>
    </lineage>
</organism>
<gene>
    <name evidence="1" type="ORF">GCM10010468_76370</name>
</gene>
<protein>
    <submittedName>
        <fullName evidence="1">Uncharacterized protein</fullName>
    </submittedName>
</protein>
<sequence>MRQKAGGFQDFQGDEYRVVTVLAAAGDQSDMLDDVEDPIDLDRSSANILGATPLANSGLVTSLLLTGLLACELSDVEMKLNPGDRIAVSLPSPCEDRTLDFRVVQENVLISGALVGGFSNDVFRSNATGAKIGLHRCEHETIAPCGYEIDLVAVGLDLAVSPLACLSPNGELDGLGDDEAFMF</sequence>
<evidence type="ECO:0000313" key="2">
    <source>
        <dbReference type="Proteomes" id="UP001501237"/>
    </source>
</evidence>
<name>A0ABP6QLF6_9ACTN</name>
<proteinExistence type="predicted"/>
<reference evidence="2" key="1">
    <citation type="journal article" date="2019" name="Int. J. Syst. Evol. Microbiol.">
        <title>The Global Catalogue of Microorganisms (GCM) 10K type strain sequencing project: providing services to taxonomists for standard genome sequencing and annotation.</title>
        <authorList>
            <consortium name="The Broad Institute Genomics Platform"/>
            <consortium name="The Broad Institute Genome Sequencing Center for Infectious Disease"/>
            <person name="Wu L."/>
            <person name="Ma J."/>
        </authorList>
    </citation>
    <scope>NUCLEOTIDE SEQUENCE [LARGE SCALE GENOMIC DNA]</scope>
    <source>
        <strain evidence="2">JCM 9377</strain>
    </source>
</reference>
<evidence type="ECO:0000313" key="1">
    <source>
        <dbReference type="EMBL" id="GAA3239926.1"/>
    </source>
</evidence>
<dbReference type="Proteomes" id="UP001501237">
    <property type="component" value="Unassembled WGS sequence"/>
</dbReference>
<accession>A0ABP6QLF6</accession>
<comment type="caution">
    <text evidence="1">The sequence shown here is derived from an EMBL/GenBank/DDBJ whole genome shotgun (WGS) entry which is preliminary data.</text>
</comment>
<dbReference type="EMBL" id="BAAAUV010000039">
    <property type="protein sequence ID" value="GAA3239926.1"/>
    <property type="molecule type" value="Genomic_DNA"/>
</dbReference>
<keyword evidence="2" id="KW-1185">Reference proteome</keyword>